<protein>
    <submittedName>
        <fullName evidence="2">Uncharacterized protein</fullName>
    </submittedName>
</protein>
<name>A0A384K433_BOTFB</name>
<dbReference type="Proteomes" id="UP000001798">
    <property type="component" value="Chromosome 15"/>
</dbReference>
<organism evidence="2 3">
    <name type="scientific">Botryotinia fuckeliana (strain B05.10)</name>
    <name type="common">Noble rot fungus</name>
    <name type="synonym">Botrytis cinerea</name>
    <dbReference type="NCBI Taxonomy" id="332648"/>
    <lineage>
        <taxon>Eukaryota</taxon>
        <taxon>Fungi</taxon>
        <taxon>Dikarya</taxon>
        <taxon>Ascomycota</taxon>
        <taxon>Pezizomycotina</taxon>
        <taxon>Leotiomycetes</taxon>
        <taxon>Helotiales</taxon>
        <taxon>Sclerotiniaceae</taxon>
        <taxon>Botrytis</taxon>
    </lineage>
</organism>
<evidence type="ECO:0000313" key="3">
    <source>
        <dbReference type="Proteomes" id="UP000001798"/>
    </source>
</evidence>
<evidence type="ECO:0000313" key="2">
    <source>
        <dbReference type="EMBL" id="ATZ57531.1"/>
    </source>
</evidence>
<reference evidence="2 3" key="2">
    <citation type="journal article" date="2012" name="Eukaryot. Cell">
        <title>Genome update of Botrytis cinerea strains B05.10 and T4.</title>
        <authorList>
            <person name="Staats M."/>
            <person name="van Kan J.A."/>
        </authorList>
    </citation>
    <scope>NUCLEOTIDE SEQUENCE [LARGE SCALE GENOMIC DNA]</scope>
    <source>
        <strain evidence="2 3">B05.10</strain>
    </source>
</reference>
<dbReference type="EMBL" id="CP009819">
    <property type="protein sequence ID" value="ATZ57531.1"/>
    <property type="molecule type" value="Genomic_DNA"/>
</dbReference>
<proteinExistence type="predicted"/>
<sequence length="124" mass="13582">MSYYNSAYDSYNEEQQGEYQPARAGWKQTSPAGQEAYQPPPRSASLNTSTTQNSNGNMNGYGGGYQQSPNLGATFYPGGGDDFYMPTTNVVSPMPQRIMPEVPHNMQDNLANLELNSDGRSINV</sequence>
<keyword evidence="3" id="KW-1185">Reference proteome</keyword>
<dbReference type="GeneID" id="5434192"/>
<accession>A0A384K433</accession>
<reference evidence="2 3" key="3">
    <citation type="journal article" date="2017" name="Mol. Plant Pathol.">
        <title>A gapless genome sequence of the fungus Botrytis cinerea.</title>
        <authorList>
            <person name="Van Kan J.A."/>
            <person name="Stassen J.H."/>
            <person name="Mosbach A."/>
            <person name="Van Der Lee T.A."/>
            <person name="Faino L."/>
            <person name="Farmer A.D."/>
            <person name="Papasotiriou D.G."/>
            <person name="Zhou S."/>
            <person name="Seidl M.F."/>
            <person name="Cottam E."/>
            <person name="Edel D."/>
            <person name="Hahn M."/>
            <person name="Schwartz D.C."/>
            <person name="Dietrich R.A."/>
            <person name="Widdison S."/>
            <person name="Scalliet G."/>
        </authorList>
    </citation>
    <scope>NUCLEOTIDE SEQUENCE [LARGE SCALE GENOMIC DNA]</scope>
    <source>
        <strain evidence="2 3">B05.10</strain>
    </source>
</reference>
<feature type="compositionally biased region" description="Polar residues" evidence="1">
    <location>
        <begin position="1"/>
        <end position="10"/>
    </location>
</feature>
<dbReference type="RefSeq" id="XP_024553207.1">
    <property type="nucleotide sequence ID" value="XM_024697392.1"/>
</dbReference>
<dbReference type="OrthoDB" id="4095816at2759"/>
<reference evidence="2 3" key="1">
    <citation type="journal article" date="2011" name="PLoS Genet.">
        <title>Genomic analysis of the necrotrophic fungal pathogens Sclerotinia sclerotiorum and Botrytis cinerea.</title>
        <authorList>
            <person name="Amselem J."/>
            <person name="Cuomo C.A."/>
            <person name="van Kan J.A."/>
            <person name="Viaud M."/>
            <person name="Benito E.P."/>
            <person name="Couloux A."/>
            <person name="Coutinho P.M."/>
            <person name="de Vries R.P."/>
            <person name="Dyer P.S."/>
            <person name="Fillinger S."/>
            <person name="Fournier E."/>
            <person name="Gout L."/>
            <person name="Hahn M."/>
            <person name="Kohn L."/>
            <person name="Lapalu N."/>
            <person name="Plummer K.M."/>
            <person name="Pradier J.M."/>
            <person name="Quevillon E."/>
            <person name="Sharon A."/>
            <person name="Simon A."/>
            <person name="ten Have A."/>
            <person name="Tudzynski B."/>
            <person name="Tudzynski P."/>
            <person name="Wincker P."/>
            <person name="Andrew M."/>
            <person name="Anthouard V."/>
            <person name="Beever R.E."/>
            <person name="Beffa R."/>
            <person name="Benoit I."/>
            <person name="Bouzid O."/>
            <person name="Brault B."/>
            <person name="Chen Z."/>
            <person name="Choquer M."/>
            <person name="Collemare J."/>
            <person name="Cotton P."/>
            <person name="Danchin E.G."/>
            <person name="Da Silva C."/>
            <person name="Gautier A."/>
            <person name="Giraud C."/>
            <person name="Giraud T."/>
            <person name="Gonzalez C."/>
            <person name="Grossetete S."/>
            <person name="Guldener U."/>
            <person name="Henrissat B."/>
            <person name="Howlett B.J."/>
            <person name="Kodira C."/>
            <person name="Kretschmer M."/>
            <person name="Lappartient A."/>
            <person name="Leroch M."/>
            <person name="Levis C."/>
            <person name="Mauceli E."/>
            <person name="Neuveglise C."/>
            <person name="Oeser B."/>
            <person name="Pearson M."/>
            <person name="Poulain J."/>
            <person name="Poussereau N."/>
            <person name="Quesneville H."/>
            <person name="Rascle C."/>
            <person name="Schumacher J."/>
            <person name="Segurens B."/>
            <person name="Sexton A."/>
            <person name="Silva E."/>
            <person name="Sirven C."/>
            <person name="Soanes D.M."/>
            <person name="Talbot N.J."/>
            <person name="Templeton M."/>
            <person name="Yandava C."/>
            <person name="Yarden O."/>
            <person name="Zeng Q."/>
            <person name="Rollins J.A."/>
            <person name="Lebrun M.H."/>
            <person name="Dickman M."/>
        </authorList>
    </citation>
    <scope>NUCLEOTIDE SEQUENCE [LARGE SCALE GENOMIC DNA]</scope>
    <source>
        <strain evidence="2 3">B05.10</strain>
    </source>
</reference>
<dbReference type="VEuPathDB" id="FungiDB:Bcin15g01020"/>
<evidence type="ECO:0000256" key="1">
    <source>
        <dbReference type="SAM" id="MobiDB-lite"/>
    </source>
</evidence>
<gene>
    <name evidence="2" type="ORF">BCIN_15g01020</name>
</gene>
<feature type="region of interest" description="Disordered" evidence="1">
    <location>
        <begin position="1"/>
        <end position="65"/>
    </location>
</feature>
<dbReference type="AlphaFoldDB" id="A0A384K433"/>